<feature type="domain" description="Hydroxymethylglutaryl-coenzyme A synthase N-terminal" evidence="16">
    <location>
        <begin position="32"/>
        <end position="201"/>
    </location>
</feature>
<evidence type="ECO:0000256" key="15">
    <source>
        <dbReference type="SAM" id="MobiDB-lite"/>
    </source>
</evidence>
<dbReference type="NCBIfam" id="TIGR01833">
    <property type="entry name" value="HMG-CoA-S_euk"/>
    <property type="match status" value="1"/>
</dbReference>
<keyword evidence="19" id="KW-1185">Reference proteome</keyword>
<keyword evidence="8" id="KW-0443">Lipid metabolism</keyword>
<dbReference type="OrthoDB" id="1269963at2759"/>
<keyword evidence="8" id="KW-0444">Lipid biosynthesis</keyword>
<dbReference type="Pfam" id="PF23241">
    <property type="entry name" value="HAT_PRP39_C"/>
    <property type="match status" value="1"/>
</dbReference>
<evidence type="ECO:0000256" key="3">
    <source>
        <dbReference type="ARBA" id="ARBA00007061"/>
    </source>
</evidence>
<evidence type="ECO:0000259" key="17">
    <source>
        <dbReference type="Pfam" id="PF08540"/>
    </source>
</evidence>
<dbReference type="InterPro" id="IPR059164">
    <property type="entry name" value="HAT_PRP39_C"/>
</dbReference>
<dbReference type="InterPro" id="IPR016039">
    <property type="entry name" value="Thiolase-like"/>
</dbReference>
<dbReference type="InterPro" id="IPR003107">
    <property type="entry name" value="HAT"/>
</dbReference>
<evidence type="ECO:0000256" key="8">
    <source>
        <dbReference type="ARBA" id="ARBA00022955"/>
    </source>
</evidence>
<evidence type="ECO:0000256" key="7">
    <source>
        <dbReference type="ARBA" id="ARBA00022737"/>
    </source>
</evidence>
<dbReference type="InterPro" id="IPR013746">
    <property type="entry name" value="HMG_CoA_synt_C_dom"/>
</dbReference>
<comment type="subcellular location">
    <subcellularLocation>
        <location evidence="1">Nucleus</location>
    </subcellularLocation>
</comment>
<dbReference type="InterPro" id="IPR000590">
    <property type="entry name" value="HMG_CoA_synt_AS"/>
</dbReference>
<keyword evidence="8" id="KW-0752">Steroid biosynthesis</keyword>
<feature type="region of interest" description="Disordered" evidence="15">
    <location>
        <begin position="457"/>
        <end position="565"/>
    </location>
</feature>
<dbReference type="Gene3D" id="3.40.47.10">
    <property type="match status" value="1"/>
</dbReference>
<dbReference type="GO" id="GO:0016126">
    <property type="term" value="P:sterol biosynthetic process"/>
    <property type="evidence" value="ECO:0007669"/>
    <property type="project" value="UniProtKB-KW"/>
</dbReference>
<reference evidence="18" key="1">
    <citation type="submission" date="2020-10" db="EMBL/GenBank/DDBJ databases">
        <authorList>
            <person name="Kikuchi T."/>
        </authorList>
    </citation>
    <scope>NUCLEOTIDE SEQUENCE</scope>
    <source>
        <strain evidence="18">NKZ352</strain>
    </source>
</reference>
<comment type="catalytic activity">
    <reaction evidence="12">
        <text>acetoacetyl-CoA + acetyl-CoA + H2O = (3S)-3-hydroxy-3-methylglutaryl-CoA + CoA + H(+)</text>
        <dbReference type="Rhea" id="RHEA:10188"/>
        <dbReference type="ChEBI" id="CHEBI:15377"/>
        <dbReference type="ChEBI" id="CHEBI:15378"/>
        <dbReference type="ChEBI" id="CHEBI:43074"/>
        <dbReference type="ChEBI" id="CHEBI:57286"/>
        <dbReference type="ChEBI" id="CHEBI:57287"/>
        <dbReference type="ChEBI" id="CHEBI:57288"/>
        <dbReference type="EC" id="2.3.3.10"/>
    </reaction>
    <physiologicalReaction direction="left-to-right" evidence="12">
        <dbReference type="Rhea" id="RHEA:10189"/>
    </physiologicalReaction>
</comment>
<dbReference type="PROSITE" id="PS01226">
    <property type="entry name" value="HMG_COA_SYNTHASE"/>
    <property type="match status" value="1"/>
</dbReference>
<dbReference type="AlphaFoldDB" id="A0A8S1HMD2"/>
<comment type="caution">
    <text evidence="18">The sequence shown here is derived from an EMBL/GenBank/DDBJ whole genome shotgun (WGS) entry which is preliminary data.</text>
</comment>
<dbReference type="CDD" id="cd00827">
    <property type="entry name" value="init_cond_enzymes"/>
    <property type="match status" value="1"/>
</dbReference>
<dbReference type="GO" id="GO:0010142">
    <property type="term" value="P:farnesyl diphosphate biosynthetic process, mevalonate pathway"/>
    <property type="evidence" value="ECO:0007669"/>
    <property type="project" value="InterPro"/>
</dbReference>
<dbReference type="SMART" id="SM00386">
    <property type="entry name" value="HAT"/>
    <property type="match status" value="6"/>
</dbReference>
<proteinExistence type="inferred from homology"/>
<feature type="compositionally biased region" description="Low complexity" evidence="15">
    <location>
        <begin position="550"/>
        <end position="560"/>
    </location>
</feature>
<evidence type="ECO:0000256" key="13">
    <source>
        <dbReference type="PIRSR" id="PIRSR610122-1"/>
    </source>
</evidence>
<feature type="compositionally biased region" description="Basic and acidic residues" evidence="15">
    <location>
        <begin position="510"/>
        <end position="519"/>
    </location>
</feature>
<feature type="domain" description="Hydroxymethylglutaryl-coenzyme A synthase C-terminal" evidence="17">
    <location>
        <begin position="203"/>
        <end position="440"/>
    </location>
</feature>
<evidence type="ECO:0000259" key="16">
    <source>
        <dbReference type="Pfam" id="PF01154"/>
    </source>
</evidence>
<feature type="active site" description="Proton donor/acceptor" evidence="13">
    <location>
        <position position="277"/>
    </location>
</feature>
<keyword evidence="9" id="KW-0753">Steroid metabolism</keyword>
<evidence type="ECO:0000256" key="4">
    <source>
        <dbReference type="ARBA" id="ARBA00012978"/>
    </source>
</evidence>
<feature type="compositionally biased region" description="Basic residues" evidence="15">
    <location>
        <begin position="478"/>
        <end position="492"/>
    </location>
</feature>
<keyword evidence="9" id="KW-1207">Sterol metabolism</keyword>
<dbReference type="Pfam" id="PF08540">
    <property type="entry name" value="HMG_CoA_synt_C"/>
    <property type="match status" value="1"/>
</dbReference>
<dbReference type="SUPFAM" id="SSF53901">
    <property type="entry name" value="Thiolase-like"/>
    <property type="match status" value="2"/>
</dbReference>
<feature type="active site" description="Proton donor/acceptor" evidence="13">
    <location>
        <position position="112"/>
    </location>
</feature>
<keyword evidence="10" id="KW-0508">mRNA splicing</keyword>
<dbReference type="GO" id="GO:0006396">
    <property type="term" value="P:RNA processing"/>
    <property type="evidence" value="ECO:0007669"/>
    <property type="project" value="InterPro"/>
</dbReference>
<keyword evidence="5" id="KW-0507">mRNA processing</keyword>
<evidence type="ECO:0000256" key="1">
    <source>
        <dbReference type="ARBA" id="ARBA00004123"/>
    </source>
</evidence>
<feature type="compositionally biased region" description="Low complexity" evidence="15">
    <location>
        <begin position="525"/>
        <end position="539"/>
    </location>
</feature>
<feature type="active site" description="Acyl-thioester intermediate" evidence="13">
    <location>
        <position position="144"/>
    </location>
</feature>
<dbReference type="PANTHER" id="PTHR43323">
    <property type="entry name" value="3-HYDROXY-3-METHYLGLUTARYL COENZYME A SYNTHASE"/>
    <property type="match status" value="1"/>
</dbReference>
<evidence type="ECO:0000256" key="9">
    <source>
        <dbReference type="ARBA" id="ARBA00023011"/>
    </source>
</evidence>
<evidence type="ECO:0000313" key="19">
    <source>
        <dbReference type="Proteomes" id="UP000835052"/>
    </source>
</evidence>
<feature type="binding site" evidence="14">
    <location>
        <position position="286"/>
    </location>
    <ligand>
        <name>CoA</name>
        <dbReference type="ChEBI" id="CHEBI:57287"/>
    </ligand>
</feature>
<dbReference type="InterPro" id="IPR010122">
    <property type="entry name" value="HMG_CoA_synthase_euk"/>
</dbReference>
<gene>
    <name evidence="18" type="ORF">CAUJ_LOCUS12326</name>
</gene>
<sequence length="1211" mass="138556">MQNGIWVSKICFSPSHKSLIAYIFMLTSNAAENVGIDAIEFYFPRNYVEQTDLEKFDSVSSGKYTIGLGQQEMGFCADNEDIVSISLTATSNLLEKYNIDKDSIGCLVVGTETLIDKSKSVKTALMELFGGNTDIEGVDVKNACFGGTQALLHAIDWIYVKYPYEKRCAIVVLADIAIYDSGPARCTGGAGAVAVLIKPNAAIPIDRFSSSVCMKNTWDFYKPIGAKVTEYPVVNGQDSLHSYVLAVQTCYNTYREKVKRIHGKNVKLDDFSAIFFHCPFTKLVRKALAILSDLDKHNTSESFDGIELMNNRVLMDNSIKTSEQLWKEKTDDFLVFNRRIGNMYTPSLFAQFMAFLTSTDWLSEPREPSMLFFAYGSGFASAIFSARICLESPALPKLQEVARAAFKRLDERKRFSAEDFTRVLKMREDLLHSEVPFTPKATDCADLDLKLPVLMARSRSSDSSEGSQNHYSEDEGRSHRKSPPKSKSKARRRNDDDDYSRDSRPRKKERRSESREDRRRHSRTRSPSPHRGSRSSRSSRNNDSKHRGSARSSRPAFSSSLTNIGPPAIDQNDFDSWMGILSNIENQKDNDYVREKYWQFLDRYPYCYGFWQKFAEFEKRQGNLTEALKVWEKSILAIPLSIDLWLGFLAFMRELSQGMNEKEEEIRELYERALSIAGLEFQSDRLWLDAIGWEQHQYVQALLSGRHDASAVHVGKLFDRLLATPTAAHSTHITRYAAYINGIEPDVLLTDEEYEDVLSKARKNVTTGIDDLFRDEEVTRFVKLAEDGRTWVQVDPSASEEEGVRIVVGREKKHDADLLHFMRYEILDRRQKLHQDTALFTAKRLNFENQIKRPYFHVKPLEFHQLLNWIAYLDFEIQEGEDERVNVLFERCLIACALYEEFWIKYARWMWAQRKSESKVRDIYQRASVHVGNSAQLAIARASFEEARGDFEGAIEVLEKFKRQYPGFVVVEMRILSTMRRQVESEKNSNYADVITAYEKLIYAPDTSRHLSSFYAEKLARFLAKVRNDRKAADKVLRKAIERDYDNIKLFLQVIDLVYSTEEMSETSVLDAFDFALKSQLGLEDKIRISQRKLDFLEELSSDVELIEEHEVYHYSLVSQLPATAPIRTRFMNGNGRLPMAPMQWGMGGVPQQMGQVMNQQPVFAPTVVQAQIQPPVQLQIVENVASVASVGQTPETFNSPIAVAESTPME</sequence>
<evidence type="ECO:0000256" key="12">
    <source>
        <dbReference type="ARBA" id="ARBA00049887"/>
    </source>
</evidence>
<dbReference type="Pfam" id="PF01154">
    <property type="entry name" value="HMG_CoA_synt_N"/>
    <property type="match status" value="1"/>
</dbReference>
<dbReference type="InterPro" id="IPR013528">
    <property type="entry name" value="HMG_CoA_synth_N"/>
</dbReference>
<dbReference type="PANTHER" id="PTHR43323:SF2">
    <property type="entry name" value="HYDROXYMETHYLGLUTARYL-COA SYNTHASE"/>
    <property type="match status" value="1"/>
</dbReference>
<evidence type="ECO:0000256" key="11">
    <source>
        <dbReference type="ARBA" id="ARBA00023242"/>
    </source>
</evidence>
<keyword evidence="7" id="KW-0677">Repeat</keyword>
<comment type="similarity">
    <text evidence="3">Belongs to the thiolase-like superfamily. HMG-CoA synthase family.</text>
</comment>
<evidence type="ECO:0000313" key="18">
    <source>
        <dbReference type="EMBL" id="CAD6196412.1"/>
    </source>
</evidence>
<dbReference type="Proteomes" id="UP000835052">
    <property type="component" value="Unassembled WGS sequence"/>
</dbReference>
<keyword evidence="9" id="KW-0756">Sterol biosynthesis</keyword>
<accession>A0A8S1HMD2</accession>
<feature type="binding site" evidence="14">
    <location>
        <position position="239"/>
    </location>
    <ligand>
        <name>CoA</name>
        <dbReference type="ChEBI" id="CHEBI:57287"/>
    </ligand>
</feature>
<evidence type="ECO:0000256" key="2">
    <source>
        <dbReference type="ARBA" id="ARBA00005218"/>
    </source>
</evidence>
<dbReference type="Pfam" id="PF23240">
    <property type="entry name" value="HAT_PRP39_N"/>
    <property type="match status" value="1"/>
</dbReference>
<dbReference type="SUPFAM" id="SSF48452">
    <property type="entry name" value="TPR-like"/>
    <property type="match status" value="2"/>
</dbReference>
<dbReference type="InterPro" id="IPR011990">
    <property type="entry name" value="TPR-like_helical_dom_sf"/>
</dbReference>
<organism evidence="18 19">
    <name type="scientific">Caenorhabditis auriculariae</name>
    <dbReference type="NCBI Taxonomy" id="2777116"/>
    <lineage>
        <taxon>Eukaryota</taxon>
        <taxon>Metazoa</taxon>
        <taxon>Ecdysozoa</taxon>
        <taxon>Nematoda</taxon>
        <taxon>Chromadorea</taxon>
        <taxon>Rhabditida</taxon>
        <taxon>Rhabditina</taxon>
        <taxon>Rhabditomorpha</taxon>
        <taxon>Rhabditoidea</taxon>
        <taxon>Rhabditidae</taxon>
        <taxon>Peloderinae</taxon>
        <taxon>Caenorhabditis</taxon>
    </lineage>
</organism>
<evidence type="ECO:0000256" key="6">
    <source>
        <dbReference type="ARBA" id="ARBA00022679"/>
    </source>
</evidence>
<comment type="pathway">
    <text evidence="2">Metabolic intermediate biosynthesis; (R)-mevalonate biosynthesis; (R)-mevalonate from acetyl-CoA: step 2/3.</text>
</comment>
<dbReference type="Gene3D" id="1.25.40.10">
    <property type="entry name" value="Tetratricopeptide repeat domain"/>
    <property type="match status" value="2"/>
</dbReference>
<dbReference type="EC" id="2.3.3.10" evidence="4"/>
<dbReference type="EMBL" id="CAJGYM010000072">
    <property type="protein sequence ID" value="CAD6196412.1"/>
    <property type="molecule type" value="Genomic_DNA"/>
</dbReference>
<evidence type="ECO:0000256" key="10">
    <source>
        <dbReference type="ARBA" id="ARBA00023187"/>
    </source>
</evidence>
<dbReference type="GO" id="GO:0006084">
    <property type="term" value="P:acetyl-CoA metabolic process"/>
    <property type="evidence" value="ECO:0007669"/>
    <property type="project" value="InterPro"/>
</dbReference>
<keyword evidence="6" id="KW-0808">Transferase</keyword>
<feature type="binding site" evidence="14">
    <location>
        <position position="282"/>
    </location>
    <ligand>
        <name>CoA</name>
        <dbReference type="ChEBI" id="CHEBI:57287"/>
    </ligand>
</feature>
<evidence type="ECO:0000256" key="5">
    <source>
        <dbReference type="ARBA" id="ARBA00022664"/>
    </source>
</evidence>
<evidence type="ECO:0000256" key="14">
    <source>
        <dbReference type="PIRSR" id="PIRSR610122-2"/>
    </source>
</evidence>
<protein>
    <recommendedName>
        <fullName evidence="4">hydroxymethylglutaryl-CoA synthase</fullName>
        <ecNumber evidence="4">2.3.3.10</ecNumber>
    </recommendedName>
</protein>
<dbReference type="GO" id="GO:0004421">
    <property type="term" value="F:hydroxymethylglutaryl-CoA synthase activity"/>
    <property type="evidence" value="ECO:0007669"/>
    <property type="project" value="UniProtKB-EC"/>
</dbReference>
<keyword evidence="11" id="KW-0539">Nucleus</keyword>
<name>A0A8S1HMD2_9PELO</name>